<dbReference type="Proteomes" id="UP000324222">
    <property type="component" value="Unassembled WGS sequence"/>
</dbReference>
<reference evidence="2 3" key="1">
    <citation type="submission" date="2019-05" db="EMBL/GenBank/DDBJ databases">
        <title>Another draft genome of Portunus trituberculatus and its Hox gene families provides insights of decapod evolution.</title>
        <authorList>
            <person name="Jeong J.-H."/>
            <person name="Song I."/>
            <person name="Kim S."/>
            <person name="Choi T."/>
            <person name="Kim D."/>
            <person name="Ryu S."/>
            <person name="Kim W."/>
        </authorList>
    </citation>
    <scope>NUCLEOTIDE SEQUENCE [LARGE SCALE GENOMIC DNA]</scope>
    <source>
        <tissue evidence="2">Muscle</tissue>
    </source>
</reference>
<comment type="caution">
    <text evidence="2">The sequence shown here is derived from an EMBL/GenBank/DDBJ whole genome shotgun (WGS) entry which is preliminary data.</text>
</comment>
<evidence type="ECO:0000313" key="2">
    <source>
        <dbReference type="EMBL" id="MPC34652.1"/>
    </source>
</evidence>
<dbReference type="AlphaFoldDB" id="A0A5B7EKC0"/>
<gene>
    <name evidence="2" type="ORF">E2C01_028047</name>
</gene>
<proteinExistence type="predicted"/>
<organism evidence="2 3">
    <name type="scientific">Portunus trituberculatus</name>
    <name type="common">Swimming crab</name>
    <name type="synonym">Neptunus trituberculatus</name>
    <dbReference type="NCBI Taxonomy" id="210409"/>
    <lineage>
        <taxon>Eukaryota</taxon>
        <taxon>Metazoa</taxon>
        <taxon>Ecdysozoa</taxon>
        <taxon>Arthropoda</taxon>
        <taxon>Crustacea</taxon>
        <taxon>Multicrustacea</taxon>
        <taxon>Malacostraca</taxon>
        <taxon>Eumalacostraca</taxon>
        <taxon>Eucarida</taxon>
        <taxon>Decapoda</taxon>
        <taxon>Pleocyemata</taxon>
        <taxon>Brachyura</taxon>
        <taxon>Eubrachyura</taxon>
        <taxon>Portunoidea</taxon>
        <taxon>Portunidae</taxon>
        <taxon>Portuninae</taxon>
        <taxon>Portunus</taxon>
    </lineage>
</organism>
<name>A0A5B7EKC0_PORTR</name>
<evidence type="ECO:0000256" key="1">
    <source>
        <dbReference type="SAM" id="MobiDB-lite"/>
    </source>
</evidence>
<accession>A0A5B7EKC0</accession>
<evidence type="ECO:0000313" key="3">
    <source>
        <dbReference type="Proteomes" id="UP000324222"/>
    </source>
</evidence>
<feature type="region of interest" description="Disordered" evidence="1">
    <location>
        <begin position="112"/>
        <end position="136"/>
    </location>
</feature>
<keyword evidence="3" id="KW-1185">Reference proteome</keyword>
<protein>
    <submittedName>
        <fullName evidence="2">Uncharacterized protein</fullName>
    </submittedName>
</protein>
<dbReference type="EMBL" id="VSRR010003098">
    <property type="protein sequence ID" value="MPC34652.1"/>
    <property type="molecule type" value="Genomic_DNA"/>
</dbReference>
<sequence>MAHGRHDECQCLQGGEHAPLYQLQVLEQQEGKMCDGEGVQPIVVGRVPVTFTHHEGKPEEVDFAQHDTEAQAILNLSGAAFIPQLTHLASDSRLSLNLVIMPRDSTMDRMAGEVQGSGSWRGKYLRREGNKHKNRK</sequence>